<evidence type="ECO:0000313" key="12">
    <source>
        <dbReference type="Proteomes" id="UP000589716"/>
    </source>
</evidence>
<keyword evidence="4" id="KW-0963">Cytoplasm</keyword>
<evidence type="ECO:0000256" key="7">
    <source>
        <dbReference type="ARBA" id="ARBA00023235"/>
    </source>
</evidence>
<dbReference type="PANTHER" id="PTHR47861">
    <property type="entry name" value="FKBP-TYPE PEPTIDYL-PROLYL CIS-TRANS ISOMERASE SLYD"/>
    <property type="match status" value="1"/>
</dbReference>
<protein>
    <recommendedName>
        <fullName evidence="9">peptidylprolyl isomerase</fullName>
        <ecNumber evidence="9">5.2.1.8</ecNumber>
    </recommendedName>
</protein>
<feature type="domain" description="PPIase FKBP-type" evidence="10">
    <location>
        <begin position="4"/>
        <end position="83"/>
    </location>
</feature>
<dbReference type="AlphaFoldDB" id="A0A853IWZ3"/>
<evidence type="ECO:0000256" key="1">
    <source>
        <dbReference type="ARBA" id="ARBA00000971"/>
    </source>
</evidence>
<evidence type="ECO:0000313" key="11">
    <source>
        <dbReference type="EMBL" id="NZA03104.1"/>
    </source>
</evidence>
<dbReference type="InterPro" id="IPR001179">
    <property type="entry name" value="PPIase_FKBP_dom"/>
</dbReference>
<keyword evidence="5 9" id="KW-0697">Rotamase</keyword>
<dbReference type="SUPFAM" id="SSF54534">
    <property type="entry name" value="FKBP-like"/>
    <property type="match status" value="1"/>
</dbReference>
<evidence type="ECO:0000256" key="3">
    <source>
        <dbReference type="ARBA" id="ARBA00006577"/>
    </source>
</evidence>
<comment type="catalytic activity">
    <reaction evidence="1 9">
        <text>[protein]-peptidylproline (omega=180) = [protein]-peptidylproline (omega=0)</text>
        <dbReference type="Rhea" id="RHEA:16237"/>
        <dbReference type="Rhea" id="RHEA-COMP:10747"/>
        <dbReference type="Rhea" id="RHEA-COMP:10748"/>
        <dbReference type="ChEBI" id="CHEBI:83833"/>
        <dbReference type="ChEBI" id="CHEBI:83834"/>
        <dbReference type="EC" id="5.2.1.8"/>
    </reaction>
</comment>
<dbReference type="Gene3D" id="3.10.50.40">
    <property type="match status" value="1"/>
</dbReference>
<dbReference type="PROSITE" id="PS50059">
    <property type="entry name" value="FKBP_PPIASE"/>
    <property type="match status" value="1"/>
</dbReference>
<dbReference type="Proteomes" id="UP000589716">
    <property type="component" value="Unassembled WGS sequence"/>
</dbReference>
<sequence length="174" mass="18991">MEITPQCVVALTWTLKDSLGDTLDELEEPVEFLVGSDDLLPAISGALQGHERGALLDLNLEPEDAFGDFDEQLVFLARRDQLPEAIEEGMLLETSALPQDIVAEAPADALFTITEIYPEHVVLDANHPLAGISLRLHLKVEAVREATDDELERGSAGTGFFRLQPMAPGSDHLH</sequence>
<keyword evidence="7 9" id="KW-0413">Isomerase</keyword>
<reference evidence="11 12" key="1">
    <citation type="submission" date="2020-07" db="EMBL/GenBank/DDBJ databases">
        <authorList>
            <person name="Maaloum M."/>
        </authorList>
    </citation>
    <scope>NUCLEOTIDE SEQUENCE [LARGE SCALE GENOMIC DNA]</scope>
    <source>
        <strain evidence="11 12">GCS-AN-3</strain>
    </source>
</reference>
<evidence type="ECO:0000256" key="5">
    <source>
        <dbReference type="ARBA" id="ARBA00023110"/>
    </source>
</evidence>
<dbReference type="EC" id="5.2.1.8" evidence="9"/>
<dbReference type="RefSeq" id="WP_180551358.1">
    <property type="nucleotide sequence ID" value="NZ_DAIPTI010000018.1"/>
</dbReference>
<dbReference type="GO" id="GO:0005737">
    <property type="term" value="C:cytoplasm"/>
    <property type="evidence" value="ECO:0007669"/>
    <property type="project" value="UniProtKB-SubCell"/>
</dbReference>
<keyword evidence="12" id="KW-1185">Reference proteome</keyword>
<comment type="caution">
    <text evidence="11">The sequence shown here is derived from an EMBL/GenBank/DDBJ whole genome shotgun (WGS) entry which is preliminary data.</text>
</comment>
<dbReference type="GO" id="GO:0042026">
    <property type="term" value="P:protein refolding"/>
    <property type="evidence" value="ECO:0007669"/>
    <property type="project" value="UniProtKB-ARBA"/>
</dbReference>
<evidence type="ECO:0000256" key="4">
    <source>
        <dbReference type="ARBA" id="ARBA00022490"/>
    </source>
</evidence>
<accession>A0A853IWZ3</accession>
<dbReference type="GO" id="GO:0003755">
    <property type="term" value="F:peptidyl-prolyl cis-trans isomerase activity"/>
    <property type="evidence" value="ECO:0007669"/>
    <property type="project" value="UniProtKB-KW"/>
</dbReference>
<evidence type="ECO:0000256" key="9">
    <source>
        <dbReference type="PROSITE-ProRule" id="PRU00277"/>
    </source>
</evidence>
<dbReference type="InterPro" id="IPR046357">
    <property type="entry name" value="PPIase_dom_sf"/>
</dbReference>
<proteinExistence type="inferred from homology"/>
<gene>
    <name evidence="11" type="ORF">H0I39_17725</name>
</gene>
<evidence type="ECO:0000256" key="8">
    <source>
        <dbReference type="ARBA" id="ARBA00037071"/>
    </source>
</evidence>
<evidence type="ECO:0000256" key="2">
    <source>
        <dbReference type="ARBA" id="ARBA00004496"/>
    </source>
</evidence>
<organism evidence="11 12">
    <name type="scientific">Ottowia beijingensis</name>
    <dbReference type="NCBI Taxonomy" id="1207057"/>
    <lineage>
        <taxon>Bacteria</taxon>
        <taxon>Pseudomonadati</taxon>
        <taxon>Pseudomonadota</taxon>
        <taxon>Betaproteobacteria</taxon>
        <taxon>Burkholderiales</taxon>
        <taxon>Comamonadaceae</taxon>
        <taxon>Ottowia</taxon>
    </lineage>
</organism>
<dbReference type="EMBL" id="JACCKX010000001">
    <property type="protein sequence ID" value="NZA03104.1"/>
    <property type="molecule type" value="Genomic_DNA"/>
</dbReference>
<evidence type="ECO:0000256" key="6">
    <source>
        <dbReference type="ARBA" id="ARBA00023186"/>
    </source>
</evidence>
<keyword evidence="6" id="KW-0143">Chaperone</keyword>
<comment type="similarity">
    <text evidence="3">Belongs to the FKBP-type PPIase family.</text>
</comment>
<dbReference type="PANTHER" id="PTHR47861:SF3">
    <property type="entry name" value="FKBP-TYPE PEPTIDYL-PROLYL CIS-TRANS ISOMERASE SLYD"/>
    <property type="match status" value="1"/>
</dbReference>
<comment type="function">
    <text evidence="8">Also involved in hydrogenase metallocenter assembly, probably by participating in the nickel insertion step. This function in hydrogenase biosynthesis requires chaperone activity and the presence of the metal-binding domain, but not PPIase activity.</text>
</comment>
<name>A0A853IWZ3_9BURK</name>
<comment type="subcellular location">
    <subcellularLocation>
        <location evidence="2">Cytoplasm</location>
    </subcellularLocation>
</comment>
<evidence type="ECO:0000259" key="10">
    <source>
        <dbReference type="PROSITE" id="PS50059"/>
    </source>
</evidence>